<dbReference type="InterPro" id="IPR000524">
    <property type="entry name" value="Tscrpt_reg_HTH_GntR"/>
</dbReference>
<organism evidence="7 8">
    <name type="scientific">Ruegeria profundi</name>
    <dbReference type="NCBI Taxonomy" id="1685378"/>
    <lineage>
        <taxon>Bacteria</taxon>
        <taxon>Pseudomonadati</taxon>
        <taxon>Pseudomonadota</taxon>
        <taxon>Alphaproteobacteria</taxon>
        <taxon>Rhodobacterales</taxon>
        <taxon>Roseobacteraceae</taxon>
        <taxon>Ruegeria</taxon>
    </lineage>
</organism>
<dbReference type="PANTHER" id="PTHR46577">
    <property type="entry name" value="HTH-TYPE TRANSCRIPTIONAL REGULATORY PROTEIN GABR"/>
    <property type="match status" value="1"/>
</dbReference>
<dbReference type="Gene3D" id="1.10.10.10">
    <property type="entry name" value="Winged helix-like DNA-binding domain superfamily/Winged helix DNA-binding domain"/>
    <property type="match status" value="1"/>
</dbReference>
<name>A0A0X3TNA9_9RHOB</name>
<dbReference type="CDD" id="cd07377">
    <property type="entry name" value="WHTH_GntR"/>
    <property type="match status" value="1"/>
</dbReference>
<dbReference type="Pfam" id="PF00392">
    <property type="entry name" value="GntR"/>
    <property type="match status" value="1"/>
</dbReference>
<evidence type="ECO:0000313" key="8">
    <source>
        <dbReference type="Proteomes" id="UP000053690"/>
    </source>
</evidence>
<dbReference type="Proteomes" id="UP000053690">
    <property type="component" value="Unassembled WGS sequence"/>
</dbReference>
<dbReference type="InterPro" id="IPR051446">
    <property type="entry name" value="HTH_trans_reg/aminotransferase"/>
</dbReference>
<dbReference type="InterPro" id="IPR036390">
    <property type="entry name" value="WH_DNA-bd_sf"/>
</dbReference>
<dbReference type="SMART" id="SM00345">
    <property type="entry name" value="HTH_GNTR"/>
    <property type="match status" value="1"/>
</dbReference>
<comment type="similarity">
    <text evidence="1">In the C-terminal section; belongs to the class-I pyridoxal-phosphate-dependent aminotransferase family.</text>
</comment>
<keyword evidence="2" id="KW-0663">Pyridoxal phosphate</keyword>
<evidence type="ECO:0000256" key="3">
    <source>
        <dbReference type="ARBA" id="ARBA00023015"/>
    </source>
</evidence>
<dbReference type="GO" id="GO:0003700">
    <property type="term" value="F:DNA-binding transcription factor activity"/>
    <property type="evidence" value="ECO:0007669"/>
    <property type="project" value="InterPro"/>
</dbReference>
<dbReference type="GO" id="GO:0003677">
    <property type="term" value="F:DNA binding"/>
    <property type="evidence" value="ECO:0007669"/>
    <property type="project" value="UniProtKB-KW"/>
</dbReference>
<dbReference type="STRING" id="1685378.AVO44_17905"/>
<keyword evidence="3" id="KW-0805">Transcription regulation</keyword>
<dbReference type="InterPro" id="IPR036388">
    <property type="entry name" value="WH-like_DNA-bd_sf"/>
</dbReference>
<keyword evidence="4" id="KW-0238">DNA-binding</keyword>
<protein>
    <submittedName>
        <fullName evidence="7">GntR family transcriptional regulator</fullName>
    </submittedName>
</protein>
<dbReference type="Gene3D" id="3.40.640.10">
    <property type="entry name" value="Type I PLP-dependent aspartate aminotransferase-like (Major domain)"/>
    <property type="match status" value="1"/>
</dbReference>
<dbReference type="InterPro" id="IPR015424">
    <property type="entry name" value="PyrdxlP-dep_Trfase"/>
</dbReference>
<evidence type="ECO:0000256" key="1">
    <source>
        <dbReference type="ARBA" id="ARBA00005384"/>
    </source>
</evidence>
<dbReference type="EMBL" id="LQBP01000011">
    <property type="protein sequence ID" value="KUJ77257.1"/>
    <property type="molecule type" value="Genomic_DNA"/>
</dbReference>
<comment type="caution">
    <text evidence="7">The sequence shown here is derived from an EMBL/GenBank/DDBJ whole genome shotgun (WGS) entry which is preliminary data.</text>
</comment>
<dbReference type="PANTHER" id="PTHR46577:SF1">
    <property type="entry name" value="HTH-TYPE TRANSCRIPTIONAL REGULATORY PROTEIN GABR"/>
    <property type="match status" value="1"/>
</dbReference>
<keyword evidence="8" id="KW-1185">Reference proteome</keyword>
<dbReference type="Pfam" id="PF00155">
    <property type="entry name" value="Aminotran_1_2"/>
    <property type="match status" value="1"/>
</dbReference>
<evidence type="ECO:0000256" key="5">
    <source>
        <dbReference type="ARBA" id="ARBA00023163"/>
    </source>
</evidence>
<evidence type="ECO:0000256" key="4">
    <source>
        <dbReference type="ARBA" id="ARBA00023125"/>
    </source>
</evidence>
<dbReference type="InterPro" id="IPR015421">
    <property type="entry name" value="PyrdxlP-dep_Trfase_major"/>
</dbReference>
<dbReference type="CDD" id="cd00609">
    <property type="entry name" value="AAT_like"/>
    <property type="match status" value="1"/>
</dbReference>
<dbReference type="InterPro" id="IPR004839">
    <property type="entry name" value="Aminotransferase_I/II_large"/>
</dbReference>
<keyword evidence="5" id="KW-0804">Transcription</keyword>
<dbReference type="SUPFAM" id="SSF46785">
    <property type="entry name" value="Winged helix' DNA-binding domain"/>
    <property type="match status" value="1"/>
</dbReference>
<dbReference type="PRINTS" id="PR00035">
    <property type="entry name" value="HTHGNTR"/>
</dbReference>
<proteinExistence type="inferred from homology"/>
<feature type="domain" description="HTH gntR-type" evidence="6">
    <location>
        <begin position="27"/>
        <end position="95"/>
    </location>
</feature>
<dbReference type="AlphaFoldDB" id="A0A0X3TNA9"/>
<dbReference type="SUPFAM" id="SSF53383">
    <property type="entry name" value="PLP-dependent transferases"/>
    <property type="match status" value="1"/>
</dbReference>
<dbReference type="OrthoDB" id="9808770at2"/>
<dbReference type="GO" id="GO:0030170">
    <property type="term" value="F:pyridoxal phosphate binding"/>
    <property type="evidence" value="ECO:0007669"/>
    <property type="project" value="InterPro"/>
</dbReference>
<reference evidence="8" key="1">
    <citation type="submission" date="2015-12" db="EMBL/GenBank/DDBJ databases">
        <authorList>
            <person name="Zhang G."/>
            <person name="Stingl U."/>
        </authorList>
    </citation>
    <scope>NUCLEOTIDE SEQUENCE [LARGE SCALE GENOMIC DNA]</scope>
    <source>
        <strain evidence="8">ZGT108</strain>
    </source>
</reference>
<dbReference type="PROSITE" id="PS50949">
    <property type="entry name" value="HTH_GNTR"/>
    <property type="match status" value="1"/>
</dbReference>
<evidence type="ECO:0000259" key="6">
    <source>
        <dbReference type="PROSITE" id="PS50949"/>
    </source>
</evidence>
<evidence type="ECO:0000313" key="7">
    <source>
        <dbReference type="EMBL" id="KUJ77257.1"/>
    </source>
</evidence>
<evidence type="ECO:0000256" key="2">
    <source>
        <dbReference type="ARBA" id="ARBA00022898"/>
    </source>
</evidence>
<sequence length="478" mass="52799">MSNVKTFSKSNLNRDLFAISMDTSLKTSLQTQLRGALHDIISASPDLVGARLPSSRTLASELSISRTTVQAVYDQMISEGYLVTRQGSGTYVASDITHLSQPQPIFRPAAPRTEPWLPFQAGLPDQSLLPGRQWARHLERAWRAPAPELLGRPDPQGWYPLREAISDHLAAWRHLKCDPGQVVITSGAREAFEVIFHGLLGTEKTVAIEDPCWPKLHTILTDTGNRALPVRIDKEGFAVDRLPNEAHAAIVTPSRHYPTGVSLPLPRRIALLDWARQTGATVIEDDYDSEFRYRGQPLPSLSGLDGLNNTIYLGSFSKLVSPALRIGYMVVPKRLLQKTLGYLERTGPRASLIPQPALGTFMNSGEFAMHLRRMRRVYARRQTHLLGALTPLSDLLDVKADSSGMHLCIGLRERLPDQVSDLDVCKLAHKHGLQLGAVSKHCVLPNKMQGLVLGYAAFEEKTLSDAANRLVSVLRSAC</sequence>
<accession>A0A0X3TNA9</accession>
<gene>
    <name evidence="7" type="ORF">AVO44_17905</name>
</gene>